<comment type="caution">
    <text evidence="2">The sequence shown here is derived from an EMBL/GenBank/DDBJ whole genome shotgun (WGS) entry which is preliminary data.</text>
</comment>
<proteinExistence type="predicted"/>
<reference evidence="2" key="1">
    <citation type="submission" date="2022-03" db="EMBL/GenBank/DDBJ databases">
        <title>Streptomyces 7R015 and 7R016 isolated from Barleria lupulina in Thailand.</title>
        <authorList>
            <person name="Kanchanasin P."/>
            <person name="Phongsopitanun W."/>
            <person name="Tanasupawat S."/>
        </authorList>
    </citation>
    <scope>NUCLEOTIDE SEQUENCE</scope>
    <source>
        <strain evidence="2">7R015</strain>
    </source>
</reference>
<sequence>MNKPLLKPRAQLAFETLHASTYLTAAALGTTTGYTLYNLPGPKTLTTLLAAMTAGYGIAHTTRRLLNRLLTPSLDRLWNAARPTPLHGQRIQLTTPIEAASTRHPAGATGTVHSSNLTNGRLTVHMDDGRTAFPHTSETQPVPTTPEQAR</sequence>
<evidence type="ECO:0000313" key="2">
    <source>
        <dbReference type="EMBL" id="MCI3279116.1"/>
    </source>
</evidence>
<dbReference type="EMBL" id="JALDAY010000024">
    <property type="protein sequence ID" value="MCI3279116.1"/>
    <property type="molecule type" value="Genomic_DNA"/>
</dbReference>
<keyword evidence="3" id="KW-1185">Reference proteome</keyword>
<protein>
    <submittedName>
        <fullName evidence="2">Uncharacterized protein</fullName>
    </submittedName>
</protein>
<dbReference type="Proteomes" id="UP001165269">
    <property type="component" value="Unassembled WGS sequence"/>
</dbReference>
<evidence type="ECO:0000313" key="3">
    <source>
        <dbReference type="Proteomes" id="UP001165269"/>
    </source>
</evidence>
<feature type="compositionally biased region" description="Polar residues" evidence="1">
    <location>
        <begin position="134"/>
        <end position="150"/>
    </location>
</feature>
<accession>A0ABS9YQX8</accession>
<evidence type="ECO:0000256" key="1">
    <source>
        <dbReference type="SAM" id="MobiDB-lite"/>
    </source>
</evidence>
<feature type="region of interest" description="Disordered" evidence="1">
    <location>
        <begin position="127"/>
        <end position="150"/>
    </location>
</feature>
<dbReference type="RefSeq" id="WP_242778740.1">
    <property type="nucleotide sequence ID" value="NZ_JALDAY010000024.1"/>
</dbReference>
<gene>
    <name evidence="2" type="ORF">MQP27_49440</name>
</gene>
<organism evidence="2 3">
    <name type="scientific">Streptomyces cylindrosporus</name>
    <dbReference type="NCBI Taxonomy" id="2927583"/>
    <lineage>
        <taxon>Bacteria</taxon>
        <taxon>Bacillati</taxon>
        <taxon>Actinomycetota</taxon>
        <taxon>Actinomycetes</taxon>
        <taxon>Kitasatosporales</taxon>
        <taxon>Streptomycetaceae</taxon>
        <taxon>Streptomyces</taxon>
    </lineage>
</organism>
<name>A0ABS9YQX8_9ACTN</name>